<dbReference type="STRING" id="456.Ljor_1325"/>
<sequence>METVRKDLLPFLKNSKSLMIEQLQAFCEINTGSENLQGLSNMLAALRSVFSPLADEIQVRKFSPISVMDMEGTTFQQPCGDALFIRKRPELERRVLLVGHMDTVFAADHPFQKTRYINEHQINGPGVTDMKGGLIVMLHALKAFEHMESKNRLGWDVIINADEELGSPASQVLYDEVAALYQVGLVYEPAMDAQGTLAKNRSGSGKLTLVATGKSAHAGRSFNQGRNAICYLAEAITAIHKLNGLKEGVTINVGKIAGGEALNVVPDKAVAKLDVRISQPADELWVREQIGQIIHTLKHTDYSLTLHGSFERPVKRINQATERLFTRIQQIGSQLGLQFDWQDSGGCCDGNNLAQHGLAVLDTLGVRGGNIHSSNEFILLDSLVERSALSALLLDDLSQGGLEELKQ</sequence>
<dbReference type="InterPro" id="IPR001261">
    <property type="entry name" value="ArgE/DapE_CS"/>
</dbReference>
<dbReference type="InterPro" id="IPR017150">
    <property type="entry name" value="Pept_M20_glutamate_carboxypep"/>
</dbReference>
<dbReference type="EMBL" id="LNYJ01000011">
    <property type="protein sequence ID" value="KTD17019.1"/>
    <property type="molecule type" value="Genomic_DNA"/>
</dbReference>
<evidence type="ECO:0000256" key="1">
    <source>
        <dbReference type="ARBA" id="ARBA00001947"/>
    </source>
</evidence>
<dbReference type="OrthoDB" id="9776600at2"/>
<dbReference type="PATRIC" id="fig|456.5.peg.1418"/>
<evidence type="ECO:0000259" key="7">
    <source>
        <dbReference type="Pfam" id="PF07687"/>
    </source>
</evidence>
<dbReference type="SUPFAM" id="SSF53187">
    <property type="entry name" value="Zn-dependent exopeptidases"/>
    <property type="match status" value="1"/>
</dbReference>
<name>A0A0W0VA50_9GAMM</name>
<proteinExistence type="predicted"/>
<dbReference type="Pfam" id="PF01546">
    <property type="entry name" value="Peptidase_M20"/>
    <property type="match status" value="1"/>
</dbReference>
<dbReference type="CDD" id="cd03885">
    <property type="entry name" value="M20_CPDG2"/>
    <property type="match status" value="1"/>
</dbReference>
<dbReference type="GO" id="GO:0046872">
    <property type="term" value="F:metal ion binding"/>
    <property type="evidence" value="ECO:0007669"/>
    <property type="project" value="UniProtKB-KW"/>
</dbReference>
<feature type="active site" evidence="6">
    <location>
        <position position="102"/>
    </location>
</feature>
<dbReference type="Gene3D" id="3.40.630.10">
    <property type="entry name" value="Zn peptidases"/>
    <property type="match status" value="1"/>
</dbReference>
<dbReference type="PANTHER" id="PTHR43808:SF9">
    <property type="entry name" value="BLL0789 PROTEIN"/>
    <property type="match status" value="1"/>
</dbReference>
<keyword evidence="2" id="KW-0479">Metal-binding</keyword>
<evidence type="ECO:0000256" key="5">
    <source>
        <dbReference type="ARBA" id="ARBA00023285"/>
    </source>
</evidence>
<evidence type="ECO:0000256" key="2">
    <source>
        <dbReference type="ARBA" id="ARBA00022723"/>
    </source>
</evidence>
<reference evidence="8 9" key="1">
    <citation type="submission" date="2015-11" db="EMBL/GenBank/DDBJ databases">
        <title>Genomic analysis of 38 Legionella species identifies large and diverse effector repertoires.</title>
        <authorList>
            <person name="Burstein D."/>
            <person name="Amaro F."/>
            <person name="Zusman T."/>
            <person name="Lifshitz Z."/>
            <person name="Cohen O."/>
            <person name="Gilbert J.A."/>
            <person name="Pupko T."/>
            <person name="Shuman H.A."/>
            <person name="Segal G."/>
        </authorList>
    </citation>
    <scope>NUCLEOTIDE SEQUENCE [LARGE SCALE GENOMIC DNA]</scope>
    <source>
        <strain evidence="8 9">BL-540</strain>
    </source>
</reference>
<evidence type="ECO:0000256" key="4">
    <source>
        <dbReference type="ARBA" id="ARBA00022833"/>
    </source>
</evidence>
<dbReference type="InterPro" id="IPR050072">
    <property type="entry name" value="Peptidase_M20A"/>
</dbReference>
<dbReference type="PIRSF" id="PIRSF037238">
    <property type="entry name" value="Carboxypeptidase_G2"/>
    <property type="match status" value="1"/>
</dbReference>
<gene>
    <name evidence="8" type="primary">cpg2</name>
    <name evidence="8" type="ORF">Ljor_1325</name>
</gene>
<dbReference type="GO" id="GO:0004180">
    <property type="term" value="F:carboxypeptidase activity"/>
    <property type="evidence" value="ECO:0007669"/>
    <property type="project" value="UniProtKB-KW"/>
</dbReference>
<dbReference type="AlphaFoldDB" id="A0A0W0VA50"/>
<dbReference type="InterPro" id="IPR036264">
    <property type="entry name" value="Bact_exopeptidase_dim_dom"/>
</dbReference>
<dbReference type="Proteomes" id="UP000055035">
    <property type="component" value="Unassembled WGS sequence"/>
</dbReference>
<keyword evidence="9" id="KW-1185">Reference proteome</keyword>
<feature type="domain" description="Peptidase M20 dimerisation" evidence="7">
    <location>
        <begin position="201"/>
        <end position="296"/>
    </location>
</feature>
<dbReference type="NCBIfam" id="NF005602">
    <property type="entry name" value="PRK07338.1"/>
    <property type="match status" value="1"/>
</dbReference>
<dbReference type="PROSITE" id="PS00758">
    <property type="entry name" value="ARGE_DAPE_CPG2_1"/>
    <property type="match status" value="1"/>
</dbReference>
<keyword evidence="8" id="KW-0645">Protease</keyword>
<evidence type="ECO:0000313" key="8">
    <source>
        <dbReference type="EMBL" id="KTD17019.1"/>
    </source>
</evidence>
<dbReference type="Gene3D" id="3.30.70.360">
    <property type="match status" value="1"/>
</dbReference>
<accession>A0A0W0VA50</accession>
<feature type="active site" description="Proton acceptor" evidence="6">
    <location>
        <position position="163"/>
    </location>
</feature>
<keyword evidence="3" id="KW-0378">Hydrolase</keyword>
<dbReference type="InterPro" id="IPR011650">
    <property type="entry name" value="Peptidase_M20_dimer"/>
</dbReference>
<dbReference type="RefSeq" id="WP_082647153.1">
    <property type="nucleotide sequence ID" value="NZ_CAAAIC010000003.1"/>
</dbReference>
<organism evidence="8 9">
    <name type="scientific">Legionella jordanis</name>
    <dbReference type="NCBI Taxonomy" id="456"/>
    <lineage>
        <taxon>Bacteria</taxon>
        <taxon>Pseudomonadati</taxon>
        <taxon>Pseudomonadota</taxon>
        <taxon>Gammaproteobacteria</taxon>
        <taxon>Legionellales</taxon>
        <taxon>Legionellaceae</taxon>
        <taxon>Legionella</taxon>
    </lineage>
</organism>
<keyword evidence="5" id="KW-0170">Cobalt</keyword>
<dbReference type="InterPro" id="IPR002933">
    <property type="entry name" value="Peptidase_M20"/>
</dbReference>
<evidence type="ECO:0000256" key="6">
    <source>
        <dbReference type="PIRSR" id="PIRSR037238-1"/>
    </source>
</evidence>
<protein>
    <submittedName>
        <fullName evidence="8">Carboxypeptidase G2</fullName>
    </submittedName>
</protein>
<keyword evidence="8" id="KW-0121">Carboxypeptidase</keyword>
<keyword evidence="4" id="KW-0862">Zinc</keyword>
<evidence type="ECO:0000256" key="3">
    <source>
        <dbReference type="ARBA" id="ARBA00022801"/>
    </source>
</evidence>
<comment type="caution">
    <text evidence="8">The sequence shown here is derived from an EMBL/GenBank/DDBJ whole genome shotgun (WGS) entry which is preliminary data.</text>
</comment>
<dbReference type="PANTHER" id="PTHR43808">
    <property type="entry name" value="ACETYLORNITHINE DEACETYLASE"/>
    <property type="match status" value="1"/>
</dbReference>
<dbReference type="Pfam" id="PF07687">
    <property type="entry name" value="M20_dimer"/>
    <property type="match status" value="1"/>
</dbReference>
<comment type="cofactor">
    <cofactor evidence="1">
        <name>Zn(2+)</name>
        <dbReference type="ChEBI" id="CHEBI:29105"/>
    </cofactor>
</comment>
<evidence type="ECO:0000313" key="9">
    <source>
        <dbReference type="Proteomes" id="UP000055035"/>
    </source>
</evidence>
<dbReference type="SUPFAM" id="SSF55031">
    <property type="entry name" value="Bacterial exopeptidase dimerisation domain"/>
    <property type="match status" value="1"/>
</dbReference>